<feature type="transmembrane region" description="Helical" evidence="6">
    <location>
        <begin position="428"/>
        <end position="448"/>
    </location>
</feature>
<comment type="caution">
    <text evidence="7">The sequence shown here is derived from an EMBL/GenBank/DDBJ whole genome shotgun (WGS) entry which is preliminary data.</text>
</comment>
<feature type="transmembrane region" description="Helical" evidence="6">
    <location>
        <begin position="390"/>
        <end position="416"/>
    </location>
</feature>
<evidence type="ECO:0000256" key="4">
    <source>
        <dbReference type="ARBA" id="ARBA00022989"/>
    </source>
</evidence>
<feature type="transmembrane region" description="Helical" evidence="6">
    <location>
        <begin position="152"/>
        <end position="173"/>
    </location>
</feature>
<sequence length="453" mass="48472">MPELANSKTWKRTGKTTVDTPDLPYELANRFTTPIARFLKVEAAIGLLLLLAAITAMTLANSPLSGPFLAFWETPIGLHFGPWEFGRSLQHWINDGLMTFFFFVVALELKRELVLGELRHPRFAALPLAGAVGGMLVPALLYLAFMSGKPGAHGWGTVMATDTAFVIGCLALFSWRIPPGLRLYLLSLAIFDDVGAILVVALGYGTSLNWAGLGFAIAGLAVVAVSARIGIRCIPVYFLFGGAIWLCVDSSGIHPTVAGVVLGLMTPTRAWVSDARLRGILERVLSYPIGDHWSGDTADRRDLRKAGVAVAESLSPVERLVMMLHPWVGFVIMPIFALANAGVPISVDDIGQPVSVAIVIGLVLGKPIGVMSFSWLAAHACLAIKSRGLSWRYMAAGALLTGIGFTMSLFVAELAYSPALIDAGKIGIFTGSVMSAVLGLSMLTWLTWRRPAA</sequence>
<keyword evidence="3 6" id="KW-0812">Transmembrane</keyword>
<dbReference type="InterPro" id="IPR023171">
    <property type="entry name" value="Na/H_antiporter_dom_sf"/>
</dbReference>
<keyword evidence="6" id="KW-0739">Sodium transport</keyword>
<comment type="catalytic activity">
    <reaction evidence="6">
        <text>Na(+)(in) + 2 H(+)(out) = Na(+)(out) + 2 H(+)(in)</text>
        <dbReference type="Rhea" id="RHEA:29251"/>
        <dbReference type="ChEBI" id="CHEBI:15378"/>
        <dbReference type="ChEBI" id="CHEBI:29101"/>
    </reaction>
</comment>
<evidence type="ECO:0000313" key="8">
    <source>
        <dbReference type="Proteomes" id="UP001320898"/>
    </source>
</evidence>
<organism evidence="7 8">
    <name type="scientific">Microbaculum marinisediminis</name>
    <dbReference type="NCBI Taxonomy" id="2931392"/>
    <lineage>
        <taxon>Bacteria</taxon>
        <taxon>Pseudomonadati</taxon>
        <taxon>Pseudomonadota</taxon>
        <taxon>Alphaproteobacteria</taxon>
        <taxon>Hyphomicrobiales</taxon>
        <taxon>Tepidamorphaceae</taxon>
        <taxon>Microbaculum</taxon>
    </lineage>
</organism>
<dbReference type="InterPro" id="IPR004670">
    <property type="entry name" value="NhaA"/>
</dbReference>
<dbReference type="GO" id="GO:0015385">
    <property type="term" value="F:sodium:proton antiporter activity"/>
    <property type="evidence" value="ECO:0007669"/>
    <property type="project" value="UniProtKB-UniRule"/>
</dbReference>
<dbReference type="EMBL" id="JALIDZ010000003">
    <property type="protein sequence ID" value="MCT8971661.1"/>
    <property type="molecule type" value="Genomic_DNA"/>
</dbReference>
<keyword evidence="4 6" id="KW-1133">Transmembrane helix</keyword>
<feature type="transmembrane region" description="Helical" evidence="6">
    <location>
        <begin position="92"/>
        <end position="111"/>
    </location>
</feature>
<comment type="similarity">
    <text evidence="6">Belongs to the NhaA Na(+)/H(+) (TC 2.A.33) antiporter family.</text>
</comment>
<feature type="transmembrane region" description="Helical" evidence="6">
    <location>
        <begin position="47"/>
        <end position="72"/>
    </location>
</feature>
<dbReference type="GO" id="GO:0006885">
    <property type="term" value="P:regulation of pH"/>
    <property type="evidence" value="ECO:0007669"/>
    <property type="project" value="UniProtKB-UniRule"/>
</dbReference>
<dbReference type="RefSeq" id="WP_261615236.1">
    <property type="nucleotide sequence ID" value="NZ_JALIDZ010000003.1"/>
</dbReference>
<feature type="transmembrane region" description="Helical" evidence="6">
    <location>
        <begin position="327"/>
        <end position="347"/>
    </location>
</feature>
<keyword evidence="6" id="KW-0915">Sodium</keyword>
<keyword evidence="2 6" id="KW-1003">Cell membrane</keyword>
<keyword evidence="6" id="KW-0813">Transport</keyword>
<evidence type="ECO:0000256" key="1">
    <source>
        <dbReference type="ARBA" id="ARBA00004429"/>
    </source>
</evidence>
<dbReference type="GO" id="GO:0005886">
    <property type="term" value="C:plasma membrane"/>
    <property type="evidence" value="ECO:0007669"/>
    <property type="project" value="UniProtKB-SubCell"/>
</dbReference>
<dbReference type="AlphaFoldDB" id="A0AAW5QUB6"/>
<reference evidence="7 8" key="1">
    <citation type="submission" date="2022-04" db="EMBL/GenBank/DDBJ databases">
        <authorList>
            <person name="Ye Y.-Q."/>
            <person name="Du Z.-J."/>
        </authorList>
    </citation>
    <scope>NUCLEOTIDE SEQUENCE [LARGE SCALE GENOMIC DNA]</scope>
    <source>
        <strain evidence="7 8">A6E488</strain>
    </source>
</reference>
<keyword evidence="6" id="KW-0406">Ion transport</keyword>
<proteinExistence type="inferred from homology"/>
<comment type="function">
    <text evidence="6">Na(+)/H(+) antiporter that extrudes sodium in exchange for external protons.</text>
</comment>
<keyword evidence="5 6" id="KW-0472">Membrane</keyword>
<evidence type="ECO:0000256" key="6">
    <source>
        <dbReference type="HAMAP-Rule" id="MF_01844"/>
    </source>
</evidence>
<name>A0AAW5QUB6_9HYPH</name>
<dbReference type="Proteomes" id="UP001320898">
    <property type="component" value="Unassembled WGS sequence"/>
</dbReference>
<dbReference type="PANTHER" id="PTHR30341">
    <property type="entry name" value="SODIUM ION/PROTON ANTIPORTER NHAA-RELATED"/>
    <property type="match status" value="1"/>
</dbReference>
<comment type="subcellular location">
    <subcellularLocation>
        <location evidence="1">Cell inner membrane</location>
        <topology evidence="1">Multi-pass membrane protein</topology>
    </subcellularLocation>
    <subcellularLocation>
        <location evidence="6">Cell membrane</location>
        <topology evidence="6">Multi-pass membrane protein</topology>
    </subcellularLocation>
</comment>
<protein>
    <recommendedName>
        <fullName evidence="6">Na(+)/H(+) antiporter NhaA</fullName>
    </recommendedName>
    <alternativeName>
        <fullName evidence="6">Sodium/proton antiporter NhaA</fullName>
    </alternativeName>
</protein>
<dbReference type="Pfam" id="PF06965">
    <property type="entry name" value="Na_H_antiport_1"/>
    <property type="match status" value="1"/>
</dbReference>
<dbReference type="Gene3D" id="1.20.1530.10">
    <property type="entry name" value="Na+/H+ antiporter like domain"/>
    <property type="match status" value="1"/>
</dbReference>
<evidence type="ECO:0000256" key="3">
    <source>
        <dbReference type="ARBA" id="ARBA00022692"/>
    </source>
</evidence>
<evidence type="ECO:0000256" key="2">
    <source>
        <dbReference type="ARBA" id="ARBA00022475"/>
    </source>
</evidence>
<keyword evidence="6" id="KW-0050">Antiport</keyword>
<feature type="transmembrane region" description="Helical" evidence="6">
    <location>
        <begin position="123"/>
        <end position="146"/>
    </location>
</feature>
<accession>A0AAW5QUB6</accession>
<feature type="transmembrane region" description="Helical" evidence="6">
    <location>
        <begin position="210"/>
        <end position="231"/>
    </location>
</feature>
<feature type="transmembrane region" description="Helical" evidence="6">
    <location>
        <begin position="185"/>
        <end position="204"/>
    </location>
</feature>
<dbReference type="NCBIfam" id="TIGR00773">
    <property type="entry name" value="NhaA"/>
    <property type="match status" value="1"/>
</dbReference>
<dbReference type="PANTHER" id="PTHR30341:SF0">
    <property type="entry name" value="NA(+)_H(+) ANTIPORTER NHAA"/>
    <property type="match status" value="1"/>
</dbReference>
<evidence type="ECO:0000313" key="7">
    <source>
        <dbReference type="EMBL" id="MCT8971661.1"/>
    </source>
</evidence>
<gene>
    <name evidence="6 7" type="primary">nhaA</name>
    <name evidence="7" type="ORF">MUB46_07325</name>
</gene>
<dbReference type="HAMAP" id="MF_01844">
    <property type="entry name" value="NhaA"/>
    <property type="match status" value="1"/>
</dbReference>
<keyword evidence="8" id="KW-1185">Reference proteome</keyword>
<feature type="transmembrane region" description="Helical" evidence="6">
    <location>
        <begin position="353"/>
        <end position="378"/>
    </location>
</feature>
<evidence type="ECO:0000256" key="5">
    <source>
        <dbReference type="ARBA" id="ARBA00023136"/>
    </source>
</evidence>